<keyword evidence="2" id="KW-0614">Plasmid</keyword>
<proteinExistence type="predicted"/>
<keyword evidence="3" id="KW-1185">Reference proteome</keyword>
<evidence type="ECO:0000256" key="1">
    <source>
        <dbReference type="SAM" id="MobiDB-lite"/>
    </source>
</evidence>
<evidence type="ECO:0000313" key="2">
    <source>
        <dbReference type="EMBL" id="EFG04799.2"/>
    </source>
</evidence>
<sequence length="44" mass="4712">MPTSPAGADDTPPGADLHRDRSAPVRPMTAPDRTHGRWERSGTS</sequence>
<accession>B5H458</accession>
<feature type="region of interest" description="Disordered" evidence="1">
    <location>
        <begin position="1"/>
        <end position="44"/>
    </location>
</feature>
<name>B5H458_STRCL</name>
<dbReference type="EMBL" id="CM000914">
    <property type="protein sequence ID" value="EFG04799.2"/>
    <property type="molecule type" value="Genomic_DNA"/>
</dbReference>
<reference evidence="2 3" key="1">
    <citation type="journal article" date="2010" name="Genome Biol. Evol.">
        <title>The sequence of a 1.8-mb bacterial linear plasmid reveals a rich evolutionary reservoir of secondary metabolic pathways.</title>
        <authorList>
            <person name="Medema M.H."/>
            <person name="Trefzer A."/>
            <person name="Kovalchuk A."/>
            <person name="van den Berg M."/>
            <person name="Mueller U."/>
            <person name="Heijne W."/>
            <person name="Wu L."/>
            <person name="Alam M.T."/>
            <person name="Ronning C.M."/>
            <person name="Nierman W.C."/>
            <person name="Bovenberg R.A.L."/>
            <person name="Breitling R."/>
            <person name="Takano E."/>
        </authorList>
    </citation>
    <scope>NUCLEOTIDE SEQUENCE [LARGE SCALE GENOMIC DNA]</scope>
    <source>
        <strain evidence="3">ATCC 27064 / DSM 738 / JCM 4710 / NBRC 13307 / NCIMB 12785 / NRRL 3585 / VKM Ac-602</strain>
        <plasmid evidence="2">pSCL4</plasmid>
    </source>
</reference>
<dbReference type="AlphaFoldDB" id="B5H458"/>
<protein>
    <submittedName>
        <fullName evidence="2">Uncharacterized protein</fullName>
    </submittedName>
</protein>
<organism evidence="2 3">
    <name type="scientific">Streptomyces clavuligerus</name>
    <dbReference type="NCBI Taxonomy" id="1901"/>
    <lineage>
        <taxon>Bacteria</taxon>
        <taxon>Bacillati</taxon>
        <taxon>Actinomycetota</taxon>
        <taxon>Actinomycetes</taxon>
        <taxon>Kitasatosporales</taxon>
        <taxon>Streptomycetaceae</taxon>
        <taxon>Streptomyces</taxon>
    </lineage>
</organism>
<gene>
    <name evidence="2" type="ORF">SCLAV_p1313</name>
</gene>
<evidence type="ECO:0000313" key="3">
    <source>
        <dbReference type="Proteomes" id="UP000002357"/>
    </source>
</evidence>
<geneLocation type="plasmid" evidence="2 3">
    <name>pSCL4</name>
</geneLocation>
<dbReference type="Proteomes" id="UP000002357">
    <property type="component" value="Plasmid pSCL4"/>
</dbReference>
<feature type="compositionally biased region" description="Basic and acidic residues" evidence="1">
    <location>
        <begin position="32"/>
        <end position="44"/>
    </location>
</feature>